<keyword evidence="5" id="KW-0997">Cell inner membrane</keyword>
<evidence type="ECO:0000256" key="5">
    <source>
        <dbReference type="ARBA" id="ARBA00022519"/>
    </source>
</evidence>
<dbReference type="EMBL" id="CP020373">
    <property type="protein sequence ID" value="AZQ11310.1"/>
    <property type="molecule type" value="Genomic_DNA"/>
</dbReference>
<keyword evidence="13" id="KW-1185">Reference proteome</keyword>
<evidence type="ECO:0000256" key="1">
    <source>
        <dbReference type="ARBA" id="ARBA00004383"/>
    </source>
</evidence>
<evidence type="ECO:0000313" key="12">
    <source>
        <dbReference type="EMBL" id="AZQ11310.1"/>
    </source>
</evidence>
<dbReference type="PROSITE" id="PS52015">
    <property type="entry name" value="TONB_CTD"/>
    <property type="match status" value="1"/>
</dbReference>
<keyword evidence="4" id="KW-1003">Cell membrane</keyword>
<dbReference type="RefSeq" id="WP_126167603.1">
    <property type="nucleotide sequence ID" value="NZ_CP020373.1"/>
</dbReference>
<dbReference type="Gene3D" id="1.25.40.10">
    <property type="entry name" value="Tetratricopeptide repeat domain"/>
    <property type="match status" value="2"/>
</dbReference>
<dbReference type="SUPFAM" id="SSF74653">
    <property type="entry name" value="TolA/TonB C-terminal domain"/>
    <property type="match status" value="1"/>
</dbReference>
<evidence type="ECO:0000259" key="11">
    <source>
        <dbReference type="PROSITE" id="PS52015"/>
    </source>
</evidence>
<name>A0ABM7DBZ8_9GAMM</name>
<keyword evidence="9" id="KW-0472">Membrane</keyword>
<dbReference type="NCBIfam" id="TIGR01352">
    <property type="entry name" value="tonB_Cterm"/>
    <property type="match status" value="1"/>
</dbReference>
<evidence type="ECO:0000256" key="9">
    <source>
        <dbReference type="ARBA" id="ARBA00023136"/>
    </source>
</evidence>
<keyword evidence="3" id="KW-0813">Transport</keyword>
<dbReference type="InterPro" id="IPR006260">
    <property type="entry name" value="TonB/TolA_C"/>
</dbReference>
<evidence type="ECO:0000256" key="7">
    <source>
        <dbReference type="ARBA" id="ARBA00022927"/>
    </source>
</evidence>
<dbReference type="InterPro" id="IPR051045">
    <property type="entry name" value="TonB-dependent_transducer"/>
</dbReference>
<dbReference type="Gene3D" id="3.30.2420.10">
    <property type="entry name" value="TonB"/>
    <property type="match status" value="1"/>
</dbReference>
<gene>
    <name evidence="12" type="ORF">STH12_02224</name>
</gene>
<feature type="domain" description="TonB C-terminal" evidence="11">
    <location>
        <begin position="270"/>
        <end position="361"/>
    </location>
</feature>
<dbReference type="PANTHER" id="PTHR33446">
    <property type="entry name" value="PROTEIN TONB-RELATED"/>
    <property type="match status" value="1"/>
</dbReference>
<proteinExistence type="inferred from homology"/>
<keyword evidence="10" id="KW-0732">Signal</keyword>
<dbReference type="Pfam" id="PF03544">
    <property type="entry name" value="TonB_C"/>
    <property type="match status" value="1"/>
</dbReference>
<keyword evidence="7" id="KW-0653">Protein transport</keyword>
<evidence type="ECO:0000256" key="10">
    <source>
        <dbReference type="SAM" id="SignalP"/>
    </source>
</evidence>
<evidence type="ECO:0000256" key="4">
    <source>
        <dbReference type="ARBA" id="ARBA00022475"/>
    </source>
</evidence>
<evidence type="ECO:0000256" key="6">
    <source>
        <dbReference type="ARBA" id="ARBA00022692"/>
    </source>
</evidence>
<dbReference type="Proteomes" id="UP000278437">
    <property type="component" value="Chromosome"/>
</dbReference>
<accession>A0ABM7DBZ8</accession>
<sequence length="361" mass="40701">MKAIGKIAPLLFALNAVSPLVVADEFSDVYNSYQQALETGNNIDARSFAEQAYTLGEAKFGKDSVDYANLGLNLARALRHDNSGDYELNRQRATEIASLSLASYEARFGEEAVDLIDPLMVLGDVTNDSKTAKNAYQRALVLAKASGKADLLAYTRMNAYKRLSRTEYYNSAVYGYIRDAHEYFAENYPANSAVRLEATYMLAGAHMGNRKLRKAEPLFLEVIEQYKIFDYTHPYALGAHSRLVELYELMGKSDLSTEHCIAIGRMKPWDENQQQTPLFRREPDYPMELARRGKNGWAEISFTVDEMGIVRDPKVLDSEGGKGFEKASMEALKAWRYAPKFEDGKPVKAESSVRLDFRVER</sequence>
<evidence type="ECO:0000256" key="2">
    <source>
        <dbReference type="ARBA" id="ARBA00006555"/>
    </source>
</evidence>
<feature type="signal peptide" evidence="10">
    <location>
        <begin position="1"/>
        <end position="23"/>
    </location>
</feature>
<evidence type="ECO:0000256" key="3">
    <source>
        <dbReference type="ARBA" id="ARBA00022448"/>
    </source>
</evidence>
<comment type="subcellular location">
    <subcellularLocation>
        <location evidence="1">Cell inner membrane</location>
        <topology evidence="1">Single-pass membrane protein</topology>
        <orientation evidence="1">Periplasmic side</orientation>
    </subcellularLocation>
</comment>
<organism evidence="12 13">
    <name type="scientific">Shewanella khirikhana</name>
    <dbReference type="NCBI Taxonomy" id="1965282"/>
    <lineage>
        <taxon>Bacteria</taxon>
        <taxon>Pseudomonadati</taxon>
        <taxon>Pseudomonadota</taxon>
        <taxon>Gammaproteobacteria</taxon>
        <taxon>Alteromonadales</taxon>
        <taxon>Shewanellaceae</taxon>
        <taxon>Shewanella</taxon>
    </lineage>
</organism>
<keyword evidence="6" id="KW-0812">Transmembrane</keyword>
<feature type="chain" id="PRO_5046725583" evidence="10">
    <location>
        <begin position="24"/>
        <end position="361"/>
    </location>
</feature>
<dbReference type="InterPro" id="IPR011990">
    <property type="entry name" value="TPR-like_helical_dom_sf"/>
</dbReference>
<evidence type="ECO:0000256" key="8">
    <source>
        <dbReference type="ARBA" id="ARBA00022989"/>
    </source>
</evidence>
<dbReference type="PANTHER" id="PTHR33446:SF14">
    <property type="entry name" value="PROTEIN TONB"/>
    <property type="match status" value="1"/>
</dbReference>
<evidence type="ECO:0000313" key="13">
    <source>
        <dbReference type="Proteomes" id="UP000278437"/>
    </source>
</evidence>
<dbReference type="InterPro" id="IPR037682">
    <property type="entry name" value="TonB_C"/>
</dbReference>
<reference evidence="13" key="1">
    <citation type="submission" date="2017-03" db="EMBL/GenBank/DDBJ databases">
        <title>Full genome sequence of a non-lethal Shewanella isolate that potentiates virulence of Vibio parahaemolyticus causing acute hepatopancreatic necrosis disease (AHPND) in shrimp.</title>
        <authorList>
            <person name="Prachumwat A."/>
            <person name="Sritunyalucksana K."/>
        </authorList>
    </citation>
    <scope>NUCLEOTIDE SEQUENCE [LARGE SCALE GENOMIC DNA]</scope>
    <source>
        <strain evidence="13">TH2012</strain>
    </source>
</reference>
<protein>
    <submittedName>
        <fullName evidence="12">Gram-negative bacterial tonB protein</fullName>
    </submittedName>
</protein>
<comment type="similarity">
    <text evidence="2">Belongs to the TonB family.</text>
</comment>
<keyword evidence="8" id="KW-1133">Transmembrane helix</keyword>